<dbReference type="InterPro" id="IPR045584">
    <property type="entry name" value="Pilin-like"/>
</dbReference>
<keyword evidence="5" id="KW-0732">Signal</keyword>
<feature type="coiled-coil region" evidence="8">
    <location>
        <begin position="990"/>
        <end position="1017"/>
    </location>
</feature>
<sequence>MKNIEKYVKSSLKKKITVNRALIILFMITGSFSMSAQGDYIIKSNALGRNSFAKNGYVFGDNSIVGSKDGKDVDKIKEILGKLKELNDQKKDLEKELRNTTDTEKQAELRIKISEKELEITKEENKLLGIVPDGGNNSYAIGNETTTLGKNTFTIGDKSYTKGDKTYSLGDKNEVYGDSNQVHGNNNKVGTEEKTIKGNLVFGNDNKVYSETLTSSGTEHGSGKFVPQTPKAKYNENEIFGNKNKVYGDENISFGSNNIIGTDKKKVEKNIVLGSNVTIDGISNAIVFGDKSTAVKDAVSFGNDKKQRKLKFVAKGTDKTDAVNVEQLDDYAKKEELSKYLKSEDVDVKSANNYISVSGTGKKYTLTFNKDELAKDLDLSNNTTLKGKANANADNIDITTWQTKLGNGEIADGNTGLVTGGKVYTELNKKLSDITVAGDTYITATKDTNDKSKYTLAFNKEKLVNDLDLSNNATLKGKANVNADNIDITTWQTKLGNGEIADGNTGLVTGGKVYTELNKKLSDITVAGDTYITATKDTNDKSKYTLAFNKEKLVNDLDLSNNATLKGKANANADNIDITTWQTKLGNGEIADGNTGLVTGGKVYTELNKKLDIDAKNITDDGVATLTTKLGTGEIKDNNNNLVTGGTVKKYITEEINNINTKVSGKLSSEDVDVKGDEYITVNKDVQKPNHYSLVFDKDKLATDLDLSKNTKLTEQFNKYALLDGSNLESNEFNLNVWQNKLGNGKIVSGNTGLVKGGDIFTYVNNIKQELNNQATQDLSNKLDKDGTNLDDASIVKLTNKLSEGSDLTTPTNRLVTDTKVGEALKGKLDINANNLTTEGETNLINKLSKDSDISEPNNRLVTDTQVNEHLKNNYYNKADVDAKVSNISNTVVETNKKSELALGGVANAVAMANLVQVNSYSKHRHNLSAAYGYYGGAHALAVGFSGTNEERNFVYKLSGSVNNKGNLAFGVGAGVMLGEENDYIESTEVKKLKETVKEQRDKISNLEKKLDEVLKLIKK</sequence>
<feature type="domain" description="Trimeric autotransporter adhesin YadA-like C-terminal membrane anchor" evidence="9">
    <location>
        <begin position="920"/>
        <end position="975"/>
    </location>
</feature>
<keyword evidence="4" id="KW-0812">Transmembrane</keyword>
<dbReference type="EMBL" id="CP011280">
    <property type="protein sequence ID" value="AKC95868.1"/>
    <property type="molecule type" value="Genomic_DNA"/>
</dbReference>
<evidence type="ECO:0000256" key="7">
    <source>
        <dbReference type="ARBA" id="ARBA00023237"/>
    </source>
</evidence>
<evidence type="ECO:0000256" key="2">
    <source>
        <dbReference type="ARBA" id="ARBA00004442"/>
    </source>
</evidence>
<proteinExistence type="predicted"/>
<reference evidence="10 11" key="1">
    <citation type="journal article" date="2012" name="BMC Genomics">
        <title>Genomic sequence analysis and characterization of Sneathia amnii sp. nov.</title>
        <authorList>
            <consortium name="Vaginal Microbiome Consortium (additional members)"/>
            <person name="Harwich M.D.Jr."/>
            <person name="Serrano M.G."/>
            <person name="Fettweis J.M."/>
            <person name="Alves J.M."/>
            <person name="Reimers M.A."/>
            <person name="Buck G.A."/>
            <person name="Jefferson K.K."/>
        </authorList>
    </citation>
    <scope>NUCLEOTIDE SEQUENCE [LARGE SCALE GENOMIC DNA]</scope>
    <source>
        <strain evidence="10 11">SN35</strain>
    </source>
</reference>
<dbReference type="GO" id="GO:0009986">
    <property type="term" value="C:cell surface"/>
    <property type="evidence" value="ECO:0007669"/>
    <property type="project" value="UniProtKB-SubCell"/>
</dbReference>
<dbReference type="Gene3D" id="3.30.1300.30">
    <property type="entry name" value="GSPII I/J protein-like"/>
    <property type="match status" value="1"/>
</dbReference>
<dbReference type="STRING" id="187101.VC03_05160"/>
<dbReference type="GO" id="GO:0009279">
    <property type="term" value="C:cell outer membrane"/>
    <property type="evidence" value="ECO:0007669"/>
    <property type="project" value="UniProtKB-SubCell"/>
</dbReference>
<keyword evidence="6" id="KW-0472">Membrane</keyword>
<dbReference type="InterPro" id="IPR011049">
    <property type="entry name" value="Serralysin-like_metalloprot_C"/>
</dbReference>
<evidence type="ECO:0000256" key="4">
    <source>
        <dbReference type="ARBA" id="ARBA00022692"/>
    </source>
</evidence>
<evidence type="ECO:0000256" key="1">
    <source>
        <dbReference type="ARBA" id="ARBA00004241"/>
    </source>
</evidence>
<feature type="coiled-coil region" evidence="8">
    <location>
        <begin position="76"/>
        <end position="126"/>
    </location>
</feature>
<dbReference type="KEGG" id="sns:VC03_05160"/>
<evidence type="ECO:0000256" key="8">
    <source>
        <dbReference type="SAM" id="Coils"/>
    </source>
</evidence>
<dbReference type="AlphaFoldDB" id="A0A0E3UV06"/>
<gene>
    <name evidence="10" type="ORF">VC03_05160</name>
</gene>
<evidence type="ECO:0000313" key="11">
    <source>
        <dbReference type="Proteomes" id="UP000033103"/>
    </source>
</evidence>
<protein>
    <recommendedName>
        <fullName evidence="9">Trimeric autotransporter adhesin YadA-like C-terminal membrane anchor domain-containing protein</fullName>
    </recommendedName>
</protein>
<evidence type="ECO:0000256" key="6">
    <source>
        <dbReference type="ARBA" id="ARBA00023136"/>
    </source>
</evidence>
<keyword evidence="8" id="KW-0175">Coiled coil</keyword>
<keyword evidence="7" id="KW-0998">Cell outer membrane</keyword>
<keyword evidence="11" id="KW-1185">Reference proteome</keyword>
<dbReference type="SUPFAM" id="SSF54523">
    <property type="entry name" value="Pili subunits"/>
    <property type="match status" value="1"/>
</dbReference>
<evidence type="ECO:0000259" key="9">
    <source>
        <dbReference type="Pfam" id="PF03895"/>
    </source>
</evidence>
<dbReference type="OrthoDB" id="95679at2"/>
<accession>A0A0E3UV06</accession>
<evidence type="ECO:0000313" key="10">
    <source>
        <dbReference type="EMBL" id="AKC95868.1"/>
    </source>
</evidence>
<dbReference type="PATRIC" id="fig|1069640.6.peg.1021"/>
<organism evidence="10 11">
    <name type="scientific">Sneathia vaginalis</name>
    <dbReference type="NCBI Taxonomy" id="187101"/>
    <lineage>
        <taxon>Bacteria</taxon>
        <taxon>Fusobacteriati</taxon>
        <taxon>Fusobacteriota</taxon>
        <taxon>Fusobacteriia</taxon>
        <taxon>Fusobacteriales</taxon>
        <taxon>Leptotrichiaceae</taxon>
        <taxon>Sneathia</taxon>
    </lineage>
</organism>
<dbReference type="Proteomes" id="UP000033103">
    <property type="component" value="Chromosome"/>
</dbReference>
<dbReference type="HOGENOM" id="CLU_296116_0_0_0"/>
<dbReference type="SUPFAM" id="SSF101967">
    <property type="entry name" value="Adhesin YadA, collagen-binding domain"/>
    <property type="match status" value="1"/>
</dbReference>
<dbReference type="Gene3D" id="2.150.10.10">
    <property type="entry name" value="Serralysin-like metalloprotease, C-terminal"/>
    <property type="match status" value="2"/>
</dbReference>
<dbReference type="InterPro" id="IPR005594">
    <property type="entry name" value="YadA_C"/>
</dbReference>
<evidence type="ECO:0000256" key="3">
    <source>
        <dbReference type="ARBA" id="ARBA00022452"/>
    </source>
</evidence>
<evidence type="ECO:0000256" key="5">
    <source>
        <dbReference type="ARBA" id="ARBA00022729"/>
    </source>
</evidence>
<keyword evidence="3" id="KW-1134">Transmembrane beta strand</keyword>
<dbReference type="Pfam" id="PF03895">
    <property type="entry name" value="YadA_anchor"/>
    <property type="match status" value="1"/>
</dbReference>
<name>A0A0E3UV06_9FUSO</name>
<dbReference type="RefSeq" id="WP_046328972.1">
    <property type="nucleotide sequence ID" value="NZ_CP011280.1"/>
</dbReference>
<comment type="subcellular location">
    <subcellularLocation>
        <location evidence="2">Cell outer membrane</location>
    </subcellularLocation>
    <subcellularLocation>
        <location evidence="1">Cell surface</location>
    </subcellularLocation>
</comment>